<evidence type="ECO:0000313" key="12">
    <source>
        <dbReference type="Proteomes" id="UP000014977"/>
    </source>
</evidence>
<evidence type="ECO:0000256" key="5">
    <source>
        <dbReference type="HAMAP-Rule" id="MF_00013"/>
    </source>
</evidence>
<organism evidence="11 12">
    <name type="scientific">Desulfococcus multivorans DSM 2059</name>
    <dbReference type="NCBI Taxonomy" id="1121405"/>
    <lineage>
        <taxon>Bacteria</taxon>
        <taxon>Pseudomonadati</taxon>
        <taxon>Thermodesulfobacteriota</taxon>
        <taxon>Desulfobacteria</taxon>
        <taxon>Desulfobacterales</taxon>
        <taxon>Desulfococcaceae</taxon>
        <taxon>Desulfococcus</taxon>
    </lineage>
</organism>
<accession>S7TUG1</accession>
<evidence type="ECO:0000256" key="2">
    <source>
        <dbReference type="ARBA" id="ARBA00022679"/>
    </source>
</evidence>
<gene>
    <name evidence="5" type="primary">lipB</name>
    <name evidence="11" type="ORF">dsmv_0120</name>
</gene>
<name>S7TUG1_DESML</name>
<evidence type="ECO:0000259" key="10">
    <source>
        <dbReference type="PROSITE" id="PS51733"/>
    </source>
</evidence>
<dbReference type="InterPro" id="IPR045864">
    <property type="entry name" value="aa-tRNA-synth_II/BPL/LPL"/>
</dbReference>
<keyword evidence="3 5" id="KW-0012">Acyltransferase</keyword>
<reference evidence="11 12" key="1">
    <citation type="journal article" date="2013" name="Genome Announc.">
        <title>Draft genome sequences for three mercury-methylating, sulfate-reducing bacteria.</title>
        <authorList>
            <person name="Brown S.D."/>
            <person name="Hurt R.A.Jr."/>
            <person name="Gilmour C.C."/>
            <person name="Elias D.A."/>
        </authorList>
    </citation>
    <scope>NUCLEOTIDE SEQUENCE [LARGE SCALE GENOMIC DNA]</scope>
    <source>
        <strain evidence="11 12">DSM 2059</strain>
    </source>
</reference>
<feature type="binding site" evidence="5 8">
    <location>
        <begin position="159"/>
        <end position="161"/>
    </location>
    <ligand>
        <name>substrate</name>
    </ligand>
</feature>
<comment type="similarity">
    <text evidence="5 6">Belongs to the LipB family.</text>
</comment>
<dbReference type="OrthoDB" id="9787061at2"/>
<dbReference type="STRING" id="897.B2D07_04015"/>
<dbReference type="AlphaFoldDB" id="S7TUG1"/>
<feature type="binding site" evidence="5 8">
    <location>
        <begin position="146"/>
        <end position="148"/>
    </location>
    <ligand>
        <name>substrate</name>
    </ligand>
</feature>
<feature type="binding site" evidence="5 8">
    <location>
        <begin position="79"/>
        <end position="86"/>
    </location>
    <ligand>
        <name>substrate</name>
    </ligand>
</feature>
<dbReference type="PANTHER" id="PTHR10993">
    <property type="entry name" value="OCTANOYLTRANSFERASE"/>
    <property type="match status" value="1"/>
</dbReference>
<keyword evidence="12" id="KW-1185">Reference proteome</keyword>
<feature type="domain" description="BPL/LPL catalytic" evidence="10">
    <location>
        <begin position="34"/>
        <end position="216"/>
    </location>
</feature>
<evidence type="ECO:0000256" key="4">
    <source>
        <dbReference type="ARBA" id="ARBA00024732"/>
    </source>
</evidence>
<comment type="subcellular location">
    <subcellularLocation>
        <location evidence="5">Cytoplasm</location>
    </subcellularLocation>
</comment>
<evidence type="ECO:0000256" key="6">
    <source>
        <dbReference type="PIRNR" id="PIRNR016262"/>
    </source>
</evidence>
<dbReference type="GO" id="GO:0005737">
    <property type="term" value="C:cytoplasm"/>
    <property type="evidence" value="ECO:0007669"/>
    <property type="project" value="UniProtKB-SubCell"/>
</dbReference>
<dbReference type="GO" id="GO:0033819">
    <property type="term" value="F:lipoyl(octanoyl) transferase activity"/>
    <property type="evidence" value="ECO:0007669"/>
    <property type="project" value="UniProtKB-EC"/>
</dbReference>
<dbReference type="GO" id="GO:0009249">
    <property type="term" value="P:protein lipoylation"/>
    <property type="evidence" value="ECO:0007669"/>
    <property type="project" value="InterPro"/>
</dbReference>
<evidence type="ECO:0000256" key="3">
    <source>
        <dbReference type="ARBA" id="ARBA00023315"/>
    </source>
</evidence>
<dbReference type="HAMAP" id="MF_00013">
    <property type="entry name" value="LipB"/>
    <property type="match status" value="1"/>
</dbReference>
<comment type="function">
    <text evidence="4 5 6">Catalyzes the transfer of endogenously produced octanoic acid from octanoyl-acyl-carrier-protein onto the lipoyl domains of lipoate-dependent enzymes. Lipoyl-ACP can also act as a substrate although octanoyl-ACP is likely to be the physiological substrate.</text>
</comment>
<dbReference type="PANTHER" id="PTHR10993:SF7">
    <property type="entry name" value="LIPOYLTRANSFERASE 2, MITOCHONDRIAL-RELATED"/>
    <property type="match status" value="1"/>
</dbReference>
<dbReference type="NCBIfam" id="NF010925">
    <property type="entry name" value="PRK14345.1"/>
    <property type="match status" value="1"/>
</dbReference>
<dbReference type="PIRSF" id="PIRSF016262">
    <property type="entry name" value="LPLase"/>
    <property type="match status" value="1"/>
</dbReference>
<dbReference type="Proteomes" id="UP000014977">
    <property type="component" value="Unassembled WGS sequence"/>
</dbReference>
<comment type="caution">
    <text evidence="11">The sequence shown here is derived from an EMBL/GenBank/DDBJ whole genome shotgun (WGS) entry which is preliminary data.</text>
</comment>
<dbReference type="Pfam" id="PF21948">
    <property type="entry name" value="LplA-B_cat"/>
    <property type="match status" value="1"/>
</dbReference>
<dbReference type="CDD" id="cd16444">
    <property type="entry name" value="LipB"/>
    <property type="match status" value="1"/>
</dbReference>
<evidence type="ECO:0000256" key="8">
    <source>
        <dbReference type="PIRSR" id="PIRSR016262-2"/>
    </source>
</evidence>
<dbReference type="InterPro" id="IPR000544">
    <property type="entry name" value="Octanoyltransferase"/>
</dbReference>
<evidence type="ECO:0000256" key="7">
    <source>
        <dbReference type="PIRSR" id="PIRSR016262-1"/>
    </source>
</evidence>
<evidence type="ECO:0000256" key="9">
    <source>
        <dbReference type="PIRSR" id="PIRSR016262-3"/>
    </source>
</evidence>
<dbReference type="InterPro" id="IPR004143">
    <property type="entry name" value="BPL_LPL_catalytic"/>
</dbReference>
<comment type="catalytic activity">
    <reaction evidence="5 6">
        <text>octanoyl-[ACP] + L-lysyl-[protein] = N(6)-octanoyl-L-lysyl-[protein] + holo-[ACP] + H(+)</text>
        <dbReference type="Rhea" id="RHEA:17665"/>
        <dbReference type="Rhea" id="RHEA-COMP:9636"/>
        <dbReference type="Rhea" id="RHEA-COMP:9685"/>
        <dbReference type="Rhea" id="RHEA-COMP:9752"/>
        <dbReference type="Rhea" id="RHEA-COMP:9928"/>
        <dbReference type="ChEBI" id="CHEBI:15378"/>
        <dbReference type="ChEBI" id="CHEBI:29969"/>
        <dbReference type="ChEBI" id="CHEBI:64479"/>
        <dbReference type="ChEBI" id="CHEBI:78463"/>
        <dbReference type="ChEBI" id="CHEBI:78809"/>
        <dbReference type="EC" id="2.3.1.181"/>
    </reaction>
</comment>
<dbReference type="eggNOG" id="COG0321">
    <property type="taxonomic scope" value="Bacteria"/>
</dbReference>
<dbReference type="RefSeq" id="WP_020876309.1">
    <property type="nucleotide sequence ID" value="NZ_ATHJ01000083.1"/>
</dbReference>
<dbReference type="PATRIC" id="fig|1121405.3.peg.1980"/>
<comment type="miscellaneous">
    <text evidence="5">In the reaction, the free carboxyl group of octanoic acid is attached via an amide linkage to the epsilon-amino group of a specific lysine residue of lipoyl domains of lipoate-dependent enzymes.</text>
</comment>
<evidence type="ECO:0000256" key="1">
    <source>
        <dbReference type="ARBA" id="ARBA00004821"/>
    </source>
</evidence>
<evidence type="ECO:0000313" key="11">
    <source>
        <dbReference type="EMBL" id="EPR40395.1"/>
    </source>
</evidence>
<feature type="site" description="Lowers pKa of active site Cys" evidence="5 9">
    <location>
        <position position="143"/>
    </location>
</feature>
<dbReference type="Gene3D" id="3.30.930.10">
    <property type="entry name" value="Bira Bifunctional Protein, Domain 2"/>
    <property type="match status" value="1"/>
</dbReference>
<keyword evidence="5" id="KW-0963">Cytoplasm</keyword>
<comment type="pathway">
    <text evidence="1 5 6">Protein modification; protein lipoylation via endogenous pathway; protein N(6)-(lipoyl)lysine from octanoyl-[acyl-carrier-protein]: step 1/2.</text>
</comment>
<dbReference type="PROSITE" id="PS01313">
    <property type="entry name" value="LIPB"/>
    <property type="match status" value="1"/>
</dbReference>
<dbReference type="InterPro" id="IPR020605">
    <property type="entry name" value="Octanoyltransferase_CS"/>
</dbReference>
<dbReference type="SUPFAM" id="SSF55681">
    <property type="entry name" value="Class II aaRS and biotin synthetases"/>
    <property type="match status" value="1"/>
</dbReference>
<proteinExistence type="inferred from homology"/>
<dbReference type="UniPathway" id="UPA00538">
    <property type="reaction ID" value="UER00592"/>
</dbReference>
<dbReference type="NCBIfam" id="TIGR00214">
    <property type="entry name" value="lipB"/>
    <property type="match status" value="1"/>
</dbReference>
<protein>
    <recommendedName>
        <fullName evidence="5 6">Octanoyltransferase</fullName>
        <ecNumber evidence="5 6">2.3.1.181</ecNumber>
    </recommendedName>
    <alternativeName>
        <fullName evidence="5">Lipoate-protein ligase B</fullName>
    </alternativeName>
    <alternativeName>
        <fullName evidence="5">Lipoyl/octanoyl transferase</fullName>
    </alternativeName>
    <alternativeName>
        <fullName evidence="5">Octanoyl-[acyl-carrier-protein]-protein N-octanoyltransferase</fullName>
    </alternativeName>
</protein>
<dbReference type="EMBL" id="ATHJ01000083">
    <property type="protein sequence ID" value="EPR40395.1"/>
    <property type="molecule type" value="Genomic_DNA"/>
</dbReference>
<dbReference type="PROSITE" id="PS51733">
    <property type="entry name" value="BPL_LPL_CATALYTIC"/>
    <property type="match status" value="1"/>
</dbReference>
<dbReference type="EC" id="2.3.1.181" evidence="5 6"/>
<keyword evidence="2 5" id="KW-0808">Transferase</keyword>
<feature type="active site" description="Acyl-thioester intermediate" evidence="5 7">
    <location>
        <position position="177"/>
    </location>
</feature>
<sequence length="238" mass="26712">MKPSACLCIDLPLTDYREALGLQREITAARKENRLDADVILSLEHPPVFTLGRNGGRENLVVSEDFLHRMKVDMVQIERGGNITYHGPGQLVVYPILNLNAARLGIRDYVGRLELAMIRTAADWGVEAVGHPKNRGVWVDGRKLGSIGVSVTHGICFHGLAMNIGTDLAPFDWINPCGLHGIRMTSLEKELKREIPMDRVRHALKHHLLSVLNIMCTDADMTSLRNRIRPRTTPKERF</sequence>